<dbReference type="InterPro" id="IPR039391">
    <property type="entry name" value="Phytocyanin-like"/>
</dbReference>
<dbReference type="InterPro" id="IPR003245">
    <property type="entry name" value="Phytocyanin_dom"/>
</dbReference>
<dbReference type="Proteomes" id="UP000825729">
    <property type="component" value="Unassembled WGS sequence"/>
</dbReference>
<evidence type="ECO:0000313" key="4">
    <source>
        <dbReference type="Proteomes" id="UP000825729"/>
    </source>
</evidence>
<dbReference type="EMBL" id="JAINDJ010000008">
    <property type="protein sequence ID" value="KAG9439705.1"/>
    <property type="molecule type" value="Genomic_DNA"/>
</dbReference>
<accession>A0AAV7DUR8</accession>
<name>A0AAV7DUR8_ARIFI</name>
<protein>
    <recommendedName>
        <fullName evidence="2">Phytocyanin domain-containing protein</fullName>
    </recommendedName>
</protein>
<dbReference type="PANTHER" id="PTHR33021">
    <property type="entry name" value="BLUE COPPER PROTEIN"/>
    <property type="match status" value="1"/>
</dbReference>
<feature type="domain" description="Phytocyanin" evidence="2">
    <location>
        <begin position="32"/>
        <end position="130"/>
    </location>
</feature>
<dbReference type="GO" id="GO:0005886">
    <property type="term" value="C:plasma membrane"/>
    <property type="evidence" value="ECO:0007669"/>
    <property type="project" value="TreeGrafter"/>
</dbReference>
<dbReference type="GO" id="GO:0009055">
    <property type="term" value="F:electron transfer activity"/>
    <property type="evidence" value="ECO:0007669"/>
    <property type="project" value="InterPro"/>
</dbReference>
<dbReference type="AlphaFoldDB" id="A0AAV7DUR8"/>
<dbReference type="SUPFAM" id="SSF49503">
    <property type="entry name" value="Cupredoxins"/>
    <property type="match status" value="1"/>
</dbReference>
<proteinExistence type="predicted"/>
<dbReference type="Pfam" id="PF02298">
    <property type="entry name" value="Cu_bind_like"/>
    <property type="match status" value="1"/>
</dbReference>
<comment type="caution">
    <text evidence="3">The sequence shown here is derived from an EMBL/GenBank/DDBJ whole genome shotgun (WGS) entry which is preliminary data.</text>
</comment>
<dbReference type="Gene3D" id="2.60.40.420">
    <property type="entry name" value="Cupredoxins - blue copper proteins"/>
    <property type="match status" value="1"/>
</dbReference>
<evidence type="ECO:0000256" key="1">
    <source>
        <dbReference type="SAM" id="SignalP"/>
    </source>
</evidence>
<evidence type="ECO:0000313" key="3">
    <source>
        <dbReference type="EMBL" id="KAG9439705.1"/>
    </source>
</evidence>
<organism evidence="3 4">
    <name type="scientific">Aristolochia fimbriata</name>
    <name type="common">White veined hardy Dutchman's pipe vine</name>
    <dbReference type="NCBI Taxonomy" id="158543"/>
    <lineage>
        <taxon>Eukaryota</taxon>
        <taxon>Viridiplantae</taxon>
        <taxon>Streptophyta</taxon>
        <taxon>Embryophyta</taxon>
        <taxon>Tracheophyta</taxon>
        <taxon>Spermatophyta</taxon>
        <taxon>Magnoliopsida</taxon>
        <taxon>Magnoliidae</taxon>
        <taxon>Piperales</taxon>
        <taxon>Aristolochiaceae</taxon>
        <taxon>Aristolochia</taxon>
    </lineage>
</organism>
<dbReference type="InterPro" id="IPR008972">
    <property type="entry name" value="Cupredoxin"/>
</dbReference>
<feature type="signal peptide" evidence="1">
    <location>
        <begin position="1"/>
        <end position="28"/>
    </location>
</feature>
<sequence>MAVVRPSVVVALLLVLCIVCATAPAAFAGMEGVHIVGDKLGWVSNHNYSDWTNTTHIYPGDWIGFRFDKNMYDVAMVNKTAYETCDTSHLLWQYNKSVAYLQLNHTGNYYFICTRGYCFSQMKLAVLVEKRPTPTPSSAGKNIKNSASLPETRNFKFLRLALALFAVLSMIFRL</sequence>
<reference evidence="3 4" key="1">
    <citation type="submission" date="2021-07" db="EMBL/GenBank/DDBJ databases">
        <title>The Aristolochia fimbriata genome: insights into angiosperm evolution, floral development and chemical biosynthesis.</title>
        <authorList>
            <person name="Jiao Y."/>
        </authorList>
    </citation>
    <scope>NUCLEOTIDE SEQUENCE [LARGE SCALE GENOMIC DNA]</scope>
    <source>
        <strain evidence="3">IBCAS-2021</strain>
        <tissue evidence="3">Leaf</tissue>
    </source>
</reference>
<dbReference type="PANTHER" id="PTHR33021:SF547">
    <property type="entry name" value="OS03G0758500 PROTEIN"/>
    <property type="match status" value="1"/>
</dbReference>
<evidence type="ECO:0000259" key="2">
    <source>
        <dbReference type="PROSITE" id="PS51485"/>
    </source>
</evidence>
<gene>
    <name evidence="3" type="ORF">H6P81_019870</name>
</gene>
<keyword evidence="4" id="KW-1185">Reference proteome</keyword>
<keyword evidence="1" id="KW-0732">Signal</keyword>
<feature type="chain" id="PRO_5043675491" description="Phytocyanin domain-containing protein" evidence="1">
    <location>
        <begin position="29"/>
        <end position="174"/>
    </location>
</feature>
<dbReference type="PROSITE" id="PS51485">
    <property type="entry name" value="PHYTOCYANIN"/>
    <property type="match status" value="1"/>
</dbReference>